<name>A0ABN1YWL2_9MICO</name>
<gene>
    <name evidence="2" type="ORF">GCM10009640_20310</name>
</gene>
<evidence type="ECO:0000256" key="1">
    <source>
        <dbReference type="SAM" id="SignalP"/>
    </source>
</evidence>
<dbReference type="Proteomes" id="UP001501266">
    <property type="component" value="Unassembled WGS sequence"/>
</dbReference>
<feature type="chain" id="PRO_5046491558" description="BNR/Asp-box repeat-containing protein" evidence="1">
    <location>
        <begin position="23"/>
        <end position="277"/>
    </location>
</feature>
<comment type="caution">
    <text evidence="2">The sequence shown here is derived from an EMBL/GenBank/DDBJ whole genome shotgun (WGS) entry which is preliminary data.</text>
</comment>
<keyword evidence="1" id="KW-0732">Signal</keyword>
<dbReference type="NCBIfam" id="NF045728">
    <property type="entry name" value="glycosyl_F510_1955"/>
    <property type="match status" value="1"/>
</dbReference>
<dbReference type="InterPro" id="IPR054817">
    <property type="entry name" value="Glycosyl_F510_1955-like"/>
</dbReference>
<protein>
    <recommendedName>
        <fullName evidence="4">BNR/Asp-box repeat-containing protein</fullName>
    </recommendedName>
</protein>
<dbReference type="RefSeq" id="WP_343920034.1">
    <property type="nucleotide sequence ID" value="NZ_BAAAKK010000005.1"/>
</dbReference>
<dbReference type="SUPFAM" id="SSF110296">
    <property type="entry name" value="Oligoxyloglucan reducing end-specific cellobiohydrolase"/>
    <property type="match status" value="1"/>
</dbReference>
<proteinExistence type="predicted"/>
<feature type="signal peptide" evidence="1">
    <location>
        <begin position="1"/>
        <end position="22"/>
    </location>
</feature>
<organism evidence="2 3">
    <name type="scientific">Agrococcus citreus</name>
    <dbReference type="NCBI Taxonomy" id="84643"/>
    <lineage>
        <taxon>Bacteria</taxon>
        <taxon>Bacillati</taxon>
        <taxon>Actinomycetota</taxon>
        <taxon>Actinomycetes</taxon>
        <taxon>Micrococcales</taxon>
        <taxon>Microbacteriaceae</taxon>
        <taxon>Agrococcus</taxon>
    </lineage>
</organism>
<reference evidence="2 3" key="1">
    <citation type="journal article" date="2019" name="Int. J. Syst. Evol. Microbiol.">
        <title>The Global Catalogue of Microorganisms (GCM) 10K type strain sequencing project: providing services to taxonomists for standard genome sequencing and annotation.</title>
        <authorList>
            <consortium name="The Broad Institute Genomics Platform"/>
            <consortium name="The Broad Institute Genome Sequencing Center for Infectious Disease"/>
            <person name="Wu L."/>
            <person name="Ma J."/>
        </authorList>
    </citation>
    <scope>NUCLEOTIDE SEQUENCE [LARGE SCALE GENOMIC DNA]</scope>
    <source>
        <strain evidence="2 3">JCM 12398</strain>
    </source>
</reference>
<dbReference type="InterPro" id="IPR015943">
    <property type="entry name" value="WD40/YVTN_repeat-like_dom_sf"/>
</dbReference>
<evidence type="ECO:0000313" key="2">
    <source>
        <dbReference type="EMBL" id="GAA1424331.1"/>
    </source>
</evidence>
<keyword evidence="3" id="KW-1185">Reference proteome</keyword>
<sequence length="277" mass="27939">MRHPIPAALAIVAVTMSTAACASPAQPQPSHPAIEHVHGIESSPSGDDILVATHRGLYRLADGRLDGPIGGHDFDAMGFTVADGTMFASGHPGPSTPPELGAPDLGIIRSDDGGGSWAPVSLSGEADFHVLTAGPDGALVGIATRAPELLTSRDAGLSWASTEAPPAVDLVATEQRLFAATEQGLQSSADGGQTFTLLDGVPLLYSIDALSSGALVGVDTDGEVRQETAGDGWKRVGSVVGVASAFSVVAGDRLLLADDRGIVELTEDGAVVLAPAG</sequence>
<dbReference type="EMBL" id="BAAAKK010000005">
    <property type="protein sequence ID" value="GAA1424331.1"/>
    <property type="molecule type" value="Genomic_DNA"/>
</dbReference>
<evidence type="ECO:0000313" key="3">
    <source>
        <dbReference type="Proteomes" id="UP001501266"/>
    </source>
</evidence>
<evidence type="ECO:0008006" key="4">
    <source>
        <dbReference type="Google" id="ProtNLM"/>
    </source>
</evidence>
<accession>A0ABN1YWL2</accession>
<dbReference type="Gene3D" id="2.130.10.10">
    <property type="entry name" value="YVTN repeat-like/Quinoprotein amine dehydrogenase"/>
    <property type="match status" value="1"/>
</dbReference>
<dbReference type="PROSITE" id="PS51257">
    <property type="entry name" value="PROKAR_LIPOPROTEIN"/>
    <property type="match status" value="1"/>
</dbReference>